<keyword evidence="3" id="KW-1185">Reference proteome</keyword>
<keyword evidence="1" id="KW-1133">Transmembrane helix</keyword>
<feature type="transmembrane region" description="Helical" evidence="1">
    <location>
        <begin position="20"/>
        <end position="46"/>
    </location>
</feature>
<proteinExistence type="predicted"/>
<keyword evidence="1" id="KW-0812">Transmembrane</keyword>
<reference evidence="2 3" key="1">
    <citation type="submission" date="2014-04" db="EMBL/GenBank/DDBJ databases">
        <authorList>
            <consortium name="DOE Joint Genome Institute"/>
            <person name="Kuo A."/>
            <person name="Gay G."/>
            <person name="Dore J."/>
            <person name="Kohler A."/>
            <person name="Nagy L.G."/>
            <person name="Floudas D."/>
            <person name="Copeland A."/>
            <person name="Barry K.W."/>
            <person name="Cichocki N."/>
            <person name="Veneault-Fourrey C."/>
            <person name="LaButti K."/>
            <person name="Lindquist E.A."/>
            <person name="Lipzen A."/>
            <person name="Lundell T."/>
            <person name="Morin E."/>
            <person name="Murat C."/>
            <person name="Sun H."/>
            <person name="Tunlid A."/>
            <person name="Henrissat B."/>
            <person name="Grigoriev I.V."/>
            <person name="Hibbett D.S."/>
            <person name="Martin F."/>
            <person name="Nordberg H.P."/>
            <person name="Cantor M.N."/>
            <person name="Hua S.X."/>
        </authorList>
    </citation>
    <scope>NUCLEOTIDE SEQUENCE [LARGE SCALE GENOMIC DNA]</scope>
    <source>
        <strain evidence="3">h7</strain>
    </source>
</reference>
<dbReference type="HOGENOM" id="CLU_2441119_0_0_1"/>
<accession>A0A0C3CQ65</accession>
<gene>
    <name evidence="2" type="ORF">M413DRAFT_308418</name>
</gene>
<reference evidence="3" key="2">
    <citation type="submission" date="2015-01" db="EMBL/GenBank/DDBJ databases">
        <title>Evolutionary Origins and Diversification of the Mycorrhizal Mutualists.</title>
        <authorList>
            <consortium name="DOE Joint Genome Institute"/>
            <consortium name="Mycorrhizal Genomics Consortium"/>
            <person name="Kohler A."/>
            <person name="Kuo A."/>
            <person name="Nagy L.G."/>
            <person name="Floudas D."/>
            <person name="Copeland A."/>
            <person name="Barry K.W."/>
            <person name="Cichocki N."/>
            <person name="Veneault-Fourrey C."/>
            <person name="LaButti K."/>
            <person name="Lindquist E.A."/>
            <person name="Lipzen A."/>
            <person name="Lundell T."/>
            <person name="Morin E."/>
            <person name="Murat C."/>
            <person name="Riley R."/>
            <person name="Ohm R."/>
            <person name="Sun H."/>
            <person name="Tunlid A."/>
            <person name="Henrissat B."/>
            <person name="Grigoriev I.V."/>
            <person name="Hibbett D.S."/>
            <person name="Martin F."/>
        </authorList>
    </citation>
    <scope>NUCLEOTIDE SEQUENCE [LARGE SCALE GENOMIC DNA]</scope>
    <source>
        <strain evidence="3">h7</strain>
    </source>
</reference>
<name>A0A0C3CQ65_HEBCY</name>
<evidence type="ECO:0000256" key="1">
    <source>
        <dbReference type="SAM" id="Phobius"/>
    </source>
</evidence>
<feature type="transmembrane region" description="Helical" evidence="1">
    <location>
        <begin position="67"/>
        <end position="88"/>
    </location>
</feature>
<dbReference type="AlphaFoldDB" id="A0A0C3CQ65"/>
<keyword evidence="1" id="KW-0472">Membrane</keyword>
<dbReference type="Proteomes" id="UP000053424">
    <property type="component" value="Unassembled WGS sequence"/>
</dbReference>
<evidence type="ECO:0000313" key="2">
    <source>
        <dbReference type="EMBL" id="KIM46234.1"/>
    </source>
</evidence>
<dbReference type="EMBL" id="KN831771">
    <property type="protein sequence ID" value="KIM46234.1"/>
    <property type="molecule type" value="Genomic_DNA"/>
</dbReference>
<organism evidence="2 3">
    <name type="scientific">Hebeloma cylindrosporum</name>
    <dbReference type="NCBI Taxonomy" id="76867"/>
    <lineage>
        <taxon>Eukaryota</taxon>
        <taxon>Fungi</taxon>
        <taxon>Dikarya</taxon>
        <taxon>Basidiomycota</taxon>
        <taxon>Agaricomycotina</taxon>
        <taxon>Agaricomycetes</taxon>
        <taxon>Agaricomycetidae</taxon>
        <taxon>Agaricales</taxon>
        <taxon>Agaricineae</taxon>
        <taxon>Hymenogastraceae</taxon>
        <taxon>Hebeloma</taxon>
    </lineage>
</organism>
<evidence type="ECO:0000313" key="3">
    <source>
        <dbReference type="Proteomes" id="UP000053424"/>
    </source>
</evidence>
<sequence>MRPFFSSFASDAWYHRSHYIFPLTSLCLLLVVILLLLLRILYYFVFCVPDVKEFFLRLLRLWIHSFLFFKSAHVAAVQGSCIIFTLIMSG</sequence>
<protein>
    <submittedName>
        <fullName evidence="2">Uncharacterized protein</fullName>
    </submittedName>
</protein>